<reference evidence="1" key="1">
    <citation type="submission" date="2021-06" db="EMBL/GenBank/DDBJ databases">
        <authorList>
            <person name="Kallberg Y."/>
            <person name="Tangrot J."/>
            <person name="Rosling A."/>
        </authorList>
    </citation>
    <scope>NUCLEOTIDE SEQUENCE</scope>
    <source>
        <strain evidence="1">FL966</strain>
    </source>
</reference>
<organism evidence="1 2">
    <name type="scientific">Cetraspora pellucida</name>
    <dbReference type="NCBI Taxonomy" id="1433469"/>
    <lineage>
        <taxon>Eukaryota</taxon>
        <taxon>Fungi</taxon>
        <taxon>Fungi incertae sedis</taxon>
        <taxon>Mucoromycota</taxon>
        <taxon>Glomeromycotina</taxon>
        <taxon>Glomeromycetes</taxon>
        <taxon>Diversisporales</taxon>
        <taxon>Gigasporaceae</taxon>
        <taxon>Cetraspora</taxon>
    </lineage>
</organism>
<proteinExistence type="predicted"/>
<gene>
    <name evidence="1" type="ORF">CPELLU_LOCUS14597</name>
</gene>
<accession>A0A9N9IS87</accession>
<name>A0A9N9IS87_9GLOM</name>
<evidence type="ECO:0000313" key="2">
    <source>
        <dbReference type="Proteomes" id="UP000789759"/>
    </source>
</evidence>
<sequence length="74" mass="8519">MDDNYLCVKEKELCKNIFVSRQNSLIDSDHYNLEDLGRSQASSSMCLPNDRDYHLGQKHEAAITNFFHRAALIS</sequence>
<dbReference type="Proteomes" id="UP000789759">
    <property type="component" value="Unassembled WGS sequence"/>
</dbReference>
<comment type="caution">
    <text evidence="1">The sequence shown here is derived from an EMBL/GenBank/DDBJ whole genome shotgun (WGS) entry which is preliminary data.</text>
</comment>
<dbReference type="EMBL" id="CAJVQA010017531">
    <property type="protein sequence ID" value="CAG8749236.1"/>
    <property type="molecule type" value="Genomic_DNA"/>
</dbReference>
<evidence type="ECO:0000313" key="1">
    <source>
        <dbReference type="EMBL" id="CAG8749236.1"/>
    </source>
</evidence>
<keyword evidence="2" id="KW-1185">Reference proteome</keyword>
<dbReference type="AlphaFoldDB" id="A0A9N9IS87"/>
<protein>
    <submittedName>
        <fullName evidence="1">4323_t:CDS:1</fullName>
    </submittedName>
</protein>